<protein>
    <submittedName>
        <fullName evidence="2">Uncharacterized protein</fullName>
    </submittedName>
</protein>
<evidence type="ECO:0000256" key="1">
    <source>
        <dbReference type="SAM" id="MobiDB-lite"/>
    </source>
</evidence>
<dbReference type="OrthoDB" id="551456at2759"/>
<proteinExistence type="predicted"/>
<dbReference type="PANTHER" id="PTHR47570:SF1">
    <property type="entry name" value="ZINC ION BINDING PROTEIN"/>
    <property type="match status" value="1"/>
</dbReference>
<dbReference type="EMBL" id="BNCP01000100">
    <property type="protein sequence ID" value="GIL93423.1"/>
    <property type="molecule type" value="Genomic_DNA"/>
</dbReference>
<accession>A0A8J4D0L9</accession>
<reference evidence="2" key="1">
    <citation type="journal article" date="2021" name="Proc. Natl. Acad. Sci. U.S.A.">
        <title>Three genomes in the algal genus Volvox reveal the fate of a haploid sex-determining region after a transition to homothallism.</title>
        <authorList>
            <person name="Yamamoto K."/>
            <person name="Hamaji T."/>
            <person name="Kawai-Toyooka H."/>
            <person name="Matsuzaki R."/>
            <person name="Takahashi F."/>
            <person name="Nishimura Y."/>
            <person name="Kawachi M."/>
            <person name="Noguchi H."/>
            <person name="Minakuchi Y."/>
            <person name="Umen J.G."/>
            <person name="Toyoda A."/>
            <person name="Nozaki H."/>
        </authorList>
    </citation>
    <scope>NUCLEOTIDE SEQUENCE</scope>
    <source>
        <strain evidence="2">NIES-3786</strain>
    </source>
</reference>
<evidence type="ECO:0000313" key="2">
    <source>
        <dbReference type="EMBL" id="GIL93423.1"/>
    </source>
</evidence>
<organism evidence="2 3">
    <name type="scientific">Volvox reticuliferus</name>
    <dbReference type="NCBI Taxonomy" id="1737510"/>
    <lineage>
        <taxon>Eukaryota</taxon>
        <taxon>Viridiplantae</taxon>
        <taxon>Chlorophyta</taxon>
        <taxon>core chlorophytes</taxon>
        <taxon>Chlorophyceae</taxon>
        <taxon>CS clade</taxon>
        <taxon>Chlamydomonadales</taxon>
        <taxon>Volvocaceae</taxon>
        <taxon>Volvox</taxon>
    </lineage>
</organism>
<comment type="caution">
    <text evidence="2">The sequence shown here is derived from an EMBL/GenBank/DDBJ whole genome shotgun (WGS) entry which is preliminary data.</text>
</comment>
<name>A0A8J4D0L9_9CHLO</name>
<sequence length="238" mass="24681">LLYSCMLHEVDGLLDGAELDEILRGGGGRSRSEGGEDHCFGGCSDSAVGGVGGGGSGGGLPLGSRAAVTGRAVEDSAVAVSGAAAAPPLGPSRPGRSGVAPPRPQQPVPLLVFAPNAGLPVYLSWLPSLELLLTRQSRSVCLMGRSENGGDVGGRDDLDPERPLAMPAVAACLFTAYNEEECVRSCQLLEKLFNLQPDVQNFVNPYRQPLLCVERVGNGLPSYSNGFLYGWFAAGVNL</sequence>
<dbReference type="Proteomes" id="UP000747110">
    <property type="component" value="Unassembled WGS sequence"/>
</dbReference>
<feature type="non-terminal residue" evidence="2">
    <location>
        <position position="1"/>
    </location>
</feature>
<gene>
    <name evidence="2" type="ORF">Vretifemale_20828</name>
</gene>
<dbReference type="PANTHER" id="PTHR47570">
    <property type="entry name" value="ZINC ION BINDING PROTEIN"/>
    <property type="match status" value="1"/>
</dbReference>
<feature type="compositionally biased region" description="Low complexity" evidence="1">
    <location>
        <begin position="84"/>
        <end position="99"/>
    </location>
</feature>
<evidence type="ECO:0000313" key="3">
    <source>
        <dbReference type="Proteomes" id="UP000747110"/>
    </source>
</evidence>
<dbReference type="AlphaFoldDB" id="A0A8J4D0L9"/>
<feature type="region of interest" description="Disordered" evidence="1">
    <location>
        <begin position="84"/>
        <end position="103"/>
    </location>
</feature>
<keyword evidence="3" id="KW-1185">Reference proteome</keyword>